<dbReference type="GO" id="GO:0008104">
    <property type="term" value="P:intracellular protein localization"/>
    <property type="evidence" value="ECO:0007669"/>
    <property type="project" value="TreeGrafter"/>
</dbReference>
<feature type="domain" description="LAA1-like C-terminal TPR repeats" evidence="3">
    <location>
        <begin position="2018"/>
        <end position="2186"/>
    </location>
</feature>
<dbReference type="GO" id="GO:0005829">
    <property type="term" value="C:cytosol"/>
    <property type="evidence" value="ECO:0007669"/>
    <property type="project" value="GOC"/>
</dbReference>
<comment type="similarity">
    <text evidence="1">Belongs to the HEATR5 family.</text>
</comment>
<comment type="caution">
    <text evidence="4">The sequence shown here is derived from an EMBL/GenBank/DDBJ whole genome shotgun (WGS) entry which is preliminary data.</text>
</comment>
<dbReference type="GO" id="GO:0005794">
    <property type="term" value="C:Golgi apparatus"/>
    <property type="evidence" value="ECO:0007669"/>
    <property type="project" value="TreeGrafter"/>
</dbReference>
<dbReference type="Proteomes" id="UP000318582">
    <property type="component" value="Unassembled WGS sequence"/>
</dbReference>
<keyword evidence="5" id="KW-1185">Reference proteome</keyword>
<proteinExistence type="inferred from homology"/>
<dbReference type="InterPro" id="IPR057981">
    <property type="entry name" value="TPR_LAA1-like_C"/>
</dbReference>
<protein>
    <recommendedName>
        <fullName evidence="3">LAA1-like C-terminal TPR repeats domain-containing protein</fullName>
    </recommendedName>
</protein>
<dbReference type="GO" id="GO:0030139">
    <property type="term" value="C:endocytic vesicle"/>
    <property type="evidence" value="ECO:0007669"/>
    <property type="project" value="TreeGrafter"/>
</dbReference>
<dbReference type="SUPFAM" id="SSF48371">
    <property type="entry name" value="ARM repeat"/>
    <property type="match status" value="2"/>
</dbReference>
<dbReference type="GO" id="GO:0042147">
    <property type="term" value="P:retrograde transport, endosome to Golgi"/>
    <property type="evidence" value="ECO:0007669"/>
    <property type="project" value="TreeGrafter"/>
</dbReference>
<organism evidence="4 5">
    <name type="scientific">Powellomyces hirtus</name>
    <dbReference type="NCBI Taxonomy" id="109895"/>
    <lineage>
        <taxon>Eukaryota</taxon>
        <taxon>Fungi</taxon>
        <taxon>Fungi incertae sedis</taxon>
        <taxon>Chytridiomycota</taxon>
        <taxon>Chytridiomycota incertae sedis</taxon>
        <taxon>Chytridiomycetes</taxon>
        <taxon>Spizellomycetales</taxon>
        <taxon>Powellomycetaceae</taxon>
        <taxon>Powellomyces</taxon>
    </lineage>
</organism>
<dbReference type="EMBL" id="QEAQ01000074">
    <property type="protein sequence ID" value="TPX56456.1"/>
    <property type="molecule type" value="Genomic_DNA"/>
</dbReference>
<dbReference type="InterPro" id="IPR016024">
    <property type="entry name" value="ARM-type_fold"/>
</dbReference>
<dbReference type="InterPro" id="IPR040108">
    <property type="entry name" value="Laa1/Sip1/HEATR5"/>
</dbReference>
<evidence type="ECO:0000256" key="1">
    <source>
        <dbReference type="ARBA" id="ARBA00008304"/>
    </source>
</evidence>
<name>A0A507DY58_9FUNG</name>
<dbReference type="Pfam" id="PF25468">
    <property type="entry name" value="HEAT_HEATR5A"/>
    <property type="match status" value="1"/>
</dbReference>
<feature type="region of interest" description="Disordered" evidence="2">
    <location>
        <begin position="1"/>
        <end position="25"/>
    </location>
</feature>
<dbReference type="Pfam" id="PF20210">
    <property type="entry name" value="Laa1_Sip1_HTR5"/>
    <property type="match status" value="1"/>
</dbReference>
<dbReference type="PANTHER" id="PTHR21663:SF0">
    <property type="entry name" value="HEAT REPEAT-CONTAINING PROTEIN 5B"/>
    <property type="match status" value="1"/>
</dbReference>
<dbReference type="STRING" id="109895.A0A507DY58"/>
<dbReference type="Gene3D" id="1.25.10.10">
    <property type="entry name" value="Leucine-rich Repeat Variant"/>
    <property type="match status" value="2"/>
</dbReference>
<feature type="region of interest" description="Disordered" evidence="2">
    <location>
        <begin position="1279"/>
        <end position="1312"/>
    </location>
</feature>
<gene>
    <name evidence="4" type="ORF">PhCBS80983_g04522</name>
</gene>
<reference evidence="4 5" key="1">
    <citation type="journal article" date="2019" name="Sci. Rep.">
        <title>Comparative genomics of chytrid fungi reveal insights into the obligate biotrophic and pathogenic lifestyle of Synchytrium endobioticum.</title>
        <authorList>
            <person name="van de Vossenberg B.T.L.H."/>
            <person name="Warris S."/>
            <person name="Nguyen H.D.T."/>
            <person name="van Gent-Pelzer M.P.E."/>
            <person name="Joly D.L."/>
            <person name="van de Geest H.C."/>
            <person name="Bonants P.J.M."/>
            <person name="Smith D.S."/>
            <person name="Levesque C.A."/>
            <person name="van der Lee T.A.J."/>
        </authorList>
    </citation>
    <scope>NUCLEOTIDE SEQUENCE [LARGE SCALE GENOMIC DNA]</scope>
    <source>
        <strain evidence="4 5">CBS 809.83</strain>
    </source>
</reference>
<evidence type="ECO:0000313" key="4">
    <source>
        <dbReference type="EMBL" id="TPX56456.1"/>
    </source>
</evidence>
<evidence type="ECO:0000259" key="3">
    <source>
        <dbReference type="Pfam" id="PF25808"/>
    </source>
</evidence>
<dbReference type="PANTHER" id="PTHR21663">
    <property type="entry name" value="HYPOTHETICAL HEAT DOMAIN-CONTAINING"/>
    <property type="match status" value="1"/>
</dbReference>
<evidence type="ECO:0000256" key="2">
    <source>
        <dbReference type="SAM" id="MobiDB-lite"/>
    </source>
</evidence>
<feature type="region of interest" description="Disordered" evidence="2">
    <location>
        <begin position="1504"/>
        <end position="1524"/>
    </location>
</feature>
<dbReference type="InterPro" id="IPR011989">
    <property type="entry name" value="ARM-like"/>
</dbReference>
<dbReference type="GO" id="GO:0016020">
    <property type="term" value="C:membrane"/>
    <property type="evidence" value="ECO:0007669"/>
    <property type="project" value="TreeGrafter"/>
</dbReference>
<accession>A0A507DY58</accession>
<evidence type="ECO:0000313" key="5">
    <source>
        <dbReference type="Proteomes" id="UP000318582"/>
    </source>
</evidence>
<dbReference type="Pfam" id="PF25808">
    <property type="entry name" value="TPR_LAA1_C"/>
    <property type="match status" value="1"/>
</dbReference>
<dbReference type="GO" id="GO:0006897">
    <property type="term" value="P:endocytosis"/>
    <property type="evidence" value="ECO:0007669"/>
    <property type="project" value="TreeGrafter"/>
</dbReference>
<sequence length="2226" mass="239689">MSSSADFDPFGTQAQAAPSAAPPLVPESFTLDEEKITAADTTEKKEIYLLQVWRDWLSNLERDLNKADLSTIKPSQLNLEKLLLKYLTTSVPKPSRPLRQLISRCLVILYTNGDSRTLFDTLAAVQVIVSNKKVEDASIRLSAIHCVGVLTEAHGGKLLSLFPETVTQLMKHFKNAKESDLALRYECLVALERSLKGAGKGAIDTMTKDLVKLAKLGITDKLPLIRAASVELYRAIYEYTSYPPPEKIEEYDLLLGAVAKAMEGGTYALRRSVASFASALLALSQQASQKRDRGKKATKSGTDADAVAVSEKNILEVEEVLAVLSTFLTKATTREVRVGALESYATALRRFGPKFVEINYPAIVKSILDLSTHPKLVTTQAEAAFMRESCGFLLREAVGKMLSETAQINAVKELGNGWLRKWPAVMGTDVAPPDHALVCVLNELAALLIDLGPAIAGEEGAIIDPLMQLIGHPSRAVNLALAWCLRCLSAALPSYMPTLIGKLMALVQKDLNHLHGDKPEFLARFLGYGNVLAGLISAAPTRTLYVSFETMARIFGLCAQLLRTTSTSKDFRAISAQSRVAWTLMGALMCLGPDFVRVHTSQLLLIWKSVFPKPGPKESSNRSELEWEYLLMSREAALAALHSFMVHNPKELATSDVAKRITVCLNNTLSFISALPAVYSTGPPPPPGTSNPENRFYQMENFLRKRLFMCYKVLAPPSTYELSYSQLLRATLDVFAPDTDKNHDRFMALVGSGGLQDKAAQAAAQQMSFATSLLQGSVVHVADELGAEDRGIARLLNKDSDVQMLENLLEQQTPGTMENDPHCLYLQNVTQHGSQNLNPTTTSQHTYELAYTRPAPSPIPIATIDAAVELFALLLPLQNAAVQESMLEQLITLAKNQNLGTKLPPSAKKRSIQLNVISAIIGALKYVMVKKGTLASGKVAVAIRDLVEEFLTANDPVFRTLASEALGRLARIVGTATFVNPLISNLVDQVVKNRDPDVRAGSALALGYILSYVGGMAAASQLKTVVGILHSLASDPHPLVHTWALHSLWLTIESAGLMYGPFVNSTLSVTVKLLMSETHELSTPAANEQARNGNVEVYPAIGRILYALVGVIGPELSMSTKTRELCFTLYEQLKAEDDPFVVVEAIRCIQHFILFAPKHVDIFTLIPFLQMQLAGNTLTSQGYLTRKAAVTCMYQLAQRSPGLVLEAAGNNQLEEQLFALLDMETDPTIRDEIRDILVNLLKHVAPDRPSRWLTLCKSILSKTGGSVGEAPAADDLQDAATAGLGGHDDDDDDAFGGGEDAPAGGEAIKPASGASMQSATAANLSSGISAKLVLLLLKPRWRTQVFALICLRHILTVISETGAEEHFDLALAKAAMERESVTSQPQKRPDYLVFKLADLIRMAFSAATANVNDLRLEGLRLLQDILEKFANAPDPDFDDHALLEQYQAQIGAALTPCFAADSAPDVLSLACHVSAVYIGSGINKEVATMSRILRLLTALMERYKDSEPEPNSEGSAALPPPTPKSPHADVLIRISTLTAWAHLHTASATHSYLCPVTQPNLPALATLWMQLLADYARVKLDPDVLNAAASEPGVRATMGSYLEATRNVVLPFYQTSWPTILQALTSVEESQPGALIASLERHGRSGSPTSQTTPASSSSATKSFYILYGLCVEGLAVIGPKGPTDSTTDLQDACLSSLGRLIASGNKIHGGADLDEPVFLETVTLLSKLVQTEDVPVQSMVLGIVRQVVVERAGQYLCDDVGSESLGTRWNSGGSSLDMLTADEPTSPSEDTSSPIAFHHARKARKVLKVLVDIFVAHVPGISSRPTAAVTANRPLNPAVTALLVSALDTLIGLVTLPELLKSGADEFVPIAVLILLGIFRCDKFQDEVAVRAVLCFKALGEKVAAAFPSSEVEQDESGSGGSSSPQVTLRRTFTAAVATLMDIFDSEIWALSSQTEGAAADAPENGNSGSGGNPAMLRNALLASVLLTTICPPHLTHHPGNQDRVARAFGRCLVHAHPELPLIAFQTARTAILSPPVSTSSPAEATFTTYIRLFVPLVVAWMAKVHEELSFVASSSNAVNVNLPAVEDAGKLLVVLYGVVPESKKLPTLSILMSSLLPYLSRTTDPATNLPTFVSNNHTTLHLFAARTLLHVAGAHPHLFREVLASLDSQQKDALQNGLRTIAEVAEVAKRGVVKEVGGIGGNAGGMAAGMAAQPKIELRSFAQF</sequence>
<dbReference type="InterPro" id="IPR046837">
    <property type="entry name" value="Laa1/Sip1/HEATR5-like_HEAT"/>
</dbReference>